<dbReference type="PROSITE" id="PS01162">
    <property type="entry name" value="QOR_ZETA_CRYSTAL"/>
    <property type="match status" value="1"/>
</dbReference>
<keyword evidence="2" id="KW-0560">Oxidoreductase</keyword>
<dbReference type="GO" id="GO:0070402">
    <property type="term" value="F:NADPH binding"/>
    <property type="evidence" value="ECO:0007669"/>
    <property type="project" value="TreeGrafter"/>
</dbReference>
<dbReference type="GO" id="GO:0035925">
    <property type="term" value="F:mRNA 3'-UTR AU-rich region binding"/>
    <property type="evidence" value="ECO:0007669"/>
    <property type="project" value="TreeGrafter"/>
</dbReference>
<comment type="caution">
    <text evidence="4">The sequence shown here is derived from an EMBL/GenBank/DDBJ whole genome shotgun (WGS) entry which is preliminary data.</text>
</comment>
<evidence type="ECO:0000313" key="4">
    <source>
        <dbReference type="EMBL" id="MBE9607934.1"/>
    </source>
</evidence>
<dbReference type="InterPro" id="IPR011032">
    <property type="entry name" value="GroES-like_sf"/>
</dbReference>
<dbReference type="EMBL" id="JADFUA010000001">
    <property type="protein sequence ID" value="MBE9607934.1"/>
    <property type="molecule type" value="Genomic_DNA"/>
</dbReference>
<dbReference type="InterPro" id="IPR047618">
    <property type="entry name" value="QOR-like"/>
</dbReference>
<proteinExistence type="predicted"/>
<reference evidence="4 5" key="1">
    <citation type="submission" date="2020-10" db="EMBL/GenBank/DDBJ databases">
        <title>The genome sequence of Chitinilyticum litopenaei 4Y14.</title>
        <authorList>
            <person name="Liu Y."/>
        </authorList>
    </citation>
    <scope>NUCLEOTIDE SEQUENCE [LARGE SCALE GENOMIC DNA]</scope>
    <source>
        <strain evidence="4 5">4Y14</strain>
    </source>
</reference>
<organism evidence="4 5">
    <name type="scientific">Chitinilyticum piscinae</name>
    <dbReference type="NCBI Taxonomy" id="2866724"/>
    <lineage>
        <taxon>Bacteria</taxon>
        <taxon>Pseudomonadati</taxon>
        <taxon>Pseudomonadota</taxon>
        <taxon>Betaproteobacteria</taxon>
        <taxon>Neisseriales</taxon>
        <taxon>Chitinibacteraceae</taxon>
        <taxon>Chitinilyticum</taxon>
    </lineage>
</organism>
<dbReference type="SUPFAM" id="SSF51735">
    <property type="entry name" value="NAD(P)-binding Rossmann-fold domains"/>
    <property type="match status" value="1"/>
</dbReference>
<dbReference type="FunFam" id="3.40.50.720:FF:000053">
    <property type="entry name" value="Quinone oxidoreductase 1"/>
    <property type="match status" value="1"/>
</dbReference>
<dbReference type="Pfam" id="PF00107">
    <property type="entry name" value="ADH_zinc_N"/>
    <property type="match status" value="1"/>
</dbReference>
<dbReference type="InterPro" id="IPR013149">
    <property type="entry name" value="ADH-like_C"/>
</dbReference>
<dbReference type="CDD" id="cd05286">
    <property type="entry name" value="QOR2"/>
    <property type="match status" value="1"/>
</dbReference>
<sequence>MQTQAIRIHRHGDPEVMQLETVPLAAPAPGQVLLRQLAIGVNFIDTYHRSGLYPLPLPAGLGLEACAVVEAIGAGVREFRPGDRVAYAGGATGAYAQHRIMPEDRLVHVPIGIPDEIAAGTLLRGMTAQYLLKRTFPVQRGQTILVHAAAGGVGQILCQWARALGATVIGTAGSDAKQVLAGTWCDHVLDYRNTDWPGQARALSAGHGVAVVYDGVGAATFHGSLDCLAPRGMLVSFGNASGAVPAFDPLLLSQKGSLFFTRPTLGHYTASRQELVDTAGDYFHSIEHGFVQPVVQQRFALQDVAAAHRALESRQTTGSTILLPAAA</sequence>
<accession>A0A8J7FJF2</accession>
<dbReference type="GO" id="GO:0008270">
    <property type="term" value="F:zinc ion binding"/>
    <property type="evidence" value="ECO:0007669"/>
    <property type="project" value="InterPro"/>
</dbReference>
<dbReference type="AlphaFoldDB" id="A0A8J7FJF2"/>
<dbReference type="GO" id="GO:0003960">
    <property type="term" value="F:quinone reductase (NADPH) activity"/>
    <property type="evidence" value="ECO:0007669"/>
    <property type="project" value="InterPro"/>
</dbReference>
<dbReference type="InterPro" id="IPR013154">
    <property type="entry name" value="ADH-like_N"/>
</dbReference>
<dbReference type="InterPro" id="IPR020843">
    <property type="entry name" value="ER"/>
</dbReference>
<keyword evidence="5" id="KW-1185">Reference proteome</keyword>
<dbReference type="Gene3D" id="3.90.180.10">
    <property type="entry name" value="Medium-chain alcohol dehydrogenases, catalytic domain"/>
    <property type="match status" value="1"/>
</dbReference>
<evidence type="ECO:0000256" key="2">
    <source>
        <dbReference type="ARBA" id="ARBA00023002"/>
    </source>
</evidence>
<dbReference type="PANTHER" id="PTHR48106:SF13">
    <property type="entry name" value="QUINONE OXIDOREDUCTASE-RELATED"/>
    <property type="match status" value="1"/>
</dbReference>
<evidence type="ECO:0000259" key="3">
    <source>
        <dbReference type="SMART" id="SM00829"/>
    </source>
</evidence>
<gene>
    <name evidence="4" type="ORF">INR99_01090</name>
</gene>
<dbReference type="PANTHER" id="PTHR48106">
    <property type="entry name" value="QUINONE OXIDOREDUCTASE PIG3-RELATED"/>
    <property type="match status" value="1"/>
</dbReference>
<evidence type="ECO:0000313" key="5">
    <source>
        <dbReference type="Proteomes" id="UP000604481"/>
    </source>
</evidence>
<feature type="domain" description="Enoyl reductase (ER)" evidence="3">
    <location>
        <begin position="12"/>
        <end position="322"/>
    </location>
</feature>
<evidence type="ECO:0000256" key="1">
    <source>
        <dbReference type="ARBA" id="ARBA00022857"/>
    </source>
</evidence>
<dbReference type="GO" id="GO:0005829">
    <property type="term" value="C:cytosol"/>
    <property type="evidence" value="ECO:0007669"/>
    <property type="project" value="TreeGrafter"/>
</dbReference>
<keyword evidence="1" id="KW-0521">NADP</keyword>
<dbReference type="InterPro" id="IPR002364">
    <property type="entry name" value="Quin_OxRdtase/zeta-crystal_CS"/>
</dbReference>
<dbReference type="Gene3D" id="3.40.50.720">
    <property type="entry name" value="NAD(P)-binding Rossmann-like Domain"/>
    <property type="match status" value="1"/>
</dbReference>
<dbReference type="SUPFAM" id="SSF50129">
    <property type="entry name" value="GroES-like"/>
    <property type="match status" value="1"/>
</dbReference>
<dbReference type="Pfam" id="PF08240">
    <property type="entry name" value="ADH_N"/>
    <property type="match status" value="1"/>
</dbReference>
<dbReference type="RefSeq" id="WP_194114442.1">
    <property type="nucleotide sequence ID" value="NZ_JADFUA010000001.1"/>
</dbReference>
<dbReference type="Proteomes" id="UP000604481">
    <property type="component" value="Unassembled WGS sequence"/>
</dbReference>
<dbReference type="SMART" id="SM00829">
    <property type="entry name" value="PKS_ER"/>
    <property type="match status" value="1"/>
</dbReference>
<dbReference type="InterPro" id="IPR036291">
    <property type="entry name" value="NAD(P)-bd_dom_sf"/>
</dbReference>
<protein>
    <submittedName>
        <fullName evidence="4">Quinone oxidoreductase</fullName>
    </submittedName>
</protein>
<name>A0A8J7FJF2_9NEIS</name>